<name>A0A4Q9VGH1_9HYPH</name>
<feature type="compositionally biased region" description="Basic and acidic residues" evidence="1">
    <location>
        <begin position="72"/>
        <end position="82"/>
    </location>
</feature>
<dbReference type="OrthoDB" id="8236974at2"/>
<gene>
    <name evidence="3" type="ORF">EYW49_20055</name>
</gene>
<dbReference type="AlphaFoldDB" id="A0A4Q9VGH1"/>
<dbReference type="Pfam" id="PF12728">
    <property type="entry name" value="HTH_17"/>
    <property type="match status" value="1"/>
</dbReference>
<dbReference type="InterPro" id="IPR041657">
    <property type="entry name" value="HTH_17"/>
</dbReference>
<dbReference type="GO" id="GO:0003677">
    <property type="term" value="F:DNA binding"/>
    <property type="evidence" value="ECO:0007669"/>
    <property type="project" value="UniProtKB-KW"/>
</dbReference>
<sequence length="133" mass="14464">MRDDTPMTLDEACRDLLRGLVKASTLRAAISSGTLSHERQGRRIIVTKRDIEEWRAACRVEARKAPVSGCNRSDDLPTDRSSGRSGASSTTEESSAALAALRANVEKLKTSSPPTSTRRGRRSEPATVLPLRC</sequence>
<accession>A0A4Q9VGH1</accession>
<keyword evidence="4" id="KW-1185">Reference proteome</keyword>
<reference evidence="3 4" key="1">
    <citation type="submission" date="2019-02" db="EMBL/GenBank/DDBJ databases">
        <title>Siculibacillus lacustris gen. nov., sp. nov., a new rosette-forming bacterium isolated from a freshwater crater lake (Lake St. Ana, Romania).</title>
        <authorList>
            <person name="Felfoldi T."/>
            <person name="Marton Z."/>
            <person name="Szabo A."/>
            <person name="Mentes A."/>
            <person name="Boka K."/>
            <person name="Marialigeti K."/>
            <person name="Mathe I."/>
            <person name="Koncz M."/>
            <person name="Schumann P."/>
            <person name="Toth E."/>
        </authorList>
    </citation>
    <scope>NUCLEOTIDE SEQUENCE [LARGE SCALE GENOMIC DNA]</scope>
    <source>
        <strain evidence="3 4">SA-279</strain>
    </source>
</reference>
<feature type="region of interest" description="Disordered" evidence="1">
    <location>
        <begin position="65"/>
        <end position="133"/>
    </location>
</feature>
<protein>
    <submittedName>
        <fullName evidence="3">DNA-binding protein</fullName>
    </submittedName>
</protein>
<evidence type="ECO:0000313" key="4">
    <source>
        <dbReference type="Proteomes" id="UP000292781"/>
    </source>
</evidence>
<comment type="caution">
    <text evidence="3">The sequence shown here is derived from an EMBL/GenBank/DDBJ whole genome shotgun (WGS) entry which is preliminary data.</text>
</comment>
<dbReference type="Proteomes" id="UP000292781">
    <property type="component" value="Unassembled WGS sequence"/>
</dbReference>
<keyword evidence="3" id="KW-0238">DNA-binding</keyword>
<dbReference type="EMBL" id="SJFN01000042">
    <property type="protein sequence ID" value="TBW33577.1"/>
    <property type="molecule type" value="Genomic_DNA"/>
</dbReference>
<evidence type="ECO:0000259" key="2">
    <source>
        <dbReference type="Pfam" id="PF12728"/>
    </source>
</evidence>
<organism evidence="3 4">
    <name type="scientific">Siculibacillus lacustris</name>
    <dbReference type="NCBI Taxonomy" id="1549641"/>
    <lineage>
        <taxon>Bacteria</taxon>
        <taxon>Pseudomonadati</taxon>
        <taxon>Pseudomonadota</taxon>
        <taxon>Alphaproteobacteria</taxon>
        <taxon>Hyphomicrobiales</taxon>
        <taxon>Ancalomicrobiaceae</taxon>
        <taxon>Siculibacillus</taxon>
    </lineage>
</organism>
<evidence type="ECO:0000313" key="3">
    <source>
        <dbReference type="EMBL" id="TBW33577.1"/>
    </source>
</evidence>
<feature type="compositionally biased region" description="Low complexity" evidence="1">
    <location>
        <begin position="83"/>
        <end position="103"/>
    </location>
</feature>
<evidence type="ECO:0000256" key="1">
    <source>
        <dbReference type="SAM" id="MobiDB-lite"/>
    </source>
</evidence>
<feature type="domain" description="Helix-turn-helix" evidence="2">
    <location>
        <begin position="7"/>
        <end position="58"/>
    </location>
</feature>
<proteinExistence type="predicted"/>